<feature type="transmembrane region" description="Helical" evidence="2">
    <location>
        <begin position="178"/>
        <end position="196"/>
    </location>
</feature>
<keyword evidence="2" id="KW-1133">Transmembrane helix</keyword>
<dbReference type="SUPFAM" id="SSF103473">
    <property type="entry name" value="MFS general substrate transporter"/>
    <property type="match status" value="1"/>
</dbReference>
<dbReference type="GO" id="GO:0016020">
    <property type="term" value="C:membrane"/>
    <property type="evidence" value="ECO:0007669"/>
    <property type="project" value="UniProtKB-SubCell"/>
</dbReference>
<dbReference type="AlphaFoldDB" id="A0AAD4BW00"/>
<dbReference type="PANTHER" id="PTHR42910">
    <property type="entry name" value="TRANSPORTER SCO4007-RELATED"/>
    <property type="match status" value="1"/>
</dbReference>
<feature type="transmembrane region" description="Helical" evidence="2">
    <location>
        <begin position="208"/>
        <end position="228"/>
    </location>
</feature>
<dbReference type="InterPro" id="IPR036259">
    <property type="entry name" value="MFS_trans_sf"/>
</dbReference>
<sequence length="475" mass="51786">MSTLSAGTTTWSSIAGVPPSSNIRPSTYQFDFGFLPIPKRLRYHPSKPFYFGTLLNVFFGVCATLVSANLYYCQPILIQLSDSFSVTYDEVSRIPTLVQAGYGIGLLTICPMGDMLRRRGLILFLVSCSTLFTIGLAVTKNLRVFEAMSFFVGFTSISQQIFLPLAADLVPPERRASAISVVASGILLGILVARVLAGVVANFVSWRYVYWMSVGIQGVVLIGSYLVLPDYPANNRELSYIDMFRSMAKFMVKEPLVVQAVLINLAASACYTNFWVTLTFLLSGPPYHYSTISIGLFGFLGILGVVVVPLMGRVIDRMDPWHVTMVATLFLIIFQAVQTAAGGVEVAAVIIVSFGLDVARQTQQVSLSTLVFRISEMARSRLNSLLLLAVFLGQVTGTSAGTVVFVNYGWRANAFLAMGLFAFQLCVLLLRGPHCPRQRWVGWQGGLSMRTKIGSAEVLGQASGSANDCEKANTI</sequence>
<proteinExistence type="predicted"/>
<feature type="transmembrane region" description="Helical" evidence="2">
    <location>
        <begin position="256"/>
        <end position="281"/>
    </location>
</feature>
<comment type="caution">
    <text evidence="4">The sequence shown here is derived from an EMBL/GenBank/DDBJ whole genome shotgun (WGS) entry which is preliminary data.</text>
</comment>
<dbReference type="InterPro" id="IPR011701">
    <property type="entry name" value="MFS"/>
</dbReference>
<reference evidence="4" key="2">
    <citation type="journal article" date="2020" name="Nat. Commun.">
        <title>Large-scale genome sequencing of mycorrhizal fungi provides insights into the early evolution of symbiotic traits.</title>
        <authorList>
            <person name="Miyauchi S."/>
            <person name="Kiss E."/>
            <person name="Kuo A."/>
            <person name="Drula E."/>
            <person name="Kohler A."/>
            <person name="Sanchez-Garcia M."/>
            <person name="Morin E."/>
            <person name="Andreopoulos B."/>
            <person name="Barry K.W."/>
            <person name="Bonito G."/>
            <person name="Buee M."/>
            <person name="Carver A."/>
            <person name="Chen C."/>
            <person name="Cichocki N."/>
            <person name="Clum A."/>
            <person name="Culley D."/>
            <person name="Crous P.W."/>
            <person name="Fauchery L."/>
            <person name="Girlanda M."/>
            <person name="Hayes R.D."/>
            <person name="Keri Z."/>
            <person name="LaButti K."/>
            <person name="Lipzen A."/>
            <person name="Lombard V."/>
            <person name="Magnuson J."/>
            <person name="Maillard F."/>
            <person name="Murat C."/>
            <person name="Nolan M."/>
            <person name="Ohm R.A."/>
            <person name="Pangilinan J."/>
            <person name="Pereira M.F."/>
            <person name="Perotto S."/>
            <person name="Peter M."/>
            <person name="Pfister S."/>
            <person name="Riley R."/>
            <person name="Sitrit Y."/>
            <person name="Stielow J.B."/>
            <person name="Szollosi G."/>
            <person name="Zifcakova L."/>
            <person name="Stursova M."/>
            <person name="Spatafora J.W."/>
            <person name="Tedersoo L."/>
            <person name="Vaario L.M."/>
            <person name="Yamada A."/>
            <person name="Yan M."/>
            <person name="Wang P."/>
            <person name="Xu J."/>
            <person name="Bruns T."/>
            <person name="Baldrian P."/>
            <person name="Vilgalys R."/>
            <person name="Dunand C."/>
            <person name="Henrissat B."/>
            <person name="Grigoriev I.V."/>
            <person name="Hibbett D."/>
            <person name="Nagy L.G."/>
            <person name="Martin F.M."/>
        </authorList>
    </citation>
    <scope>NUCLEOTIDE SEQUENCE</scope>
    <source>
        <strain evidence="4">BED1</strain>
    </source>
</reference>
<keyword evidence="2" id="KW-0472">Membrane</keyword>
<dbReference type="Gene3D" id="1.20.1250.20">
    <property type="entry name" value="MFS general substrate transporter like domains"/>
    <property type="match status" value="1"/>
</dbReference>
<keyword evidence="5" id="KW-1185">Reference proteome</keyword>
<evidence type="ECO:0000256" key="2">
    <source>
        <dbReference type="SAM" id="Phobius"/>
    </source>
</evidence>
<feature type="transmembrane region" description="Helical" evidence="2">
    <location>
        <begin position="121"/>
        <end position="138"/>
    </location>
</feature>
<feature type="transmembrane region" description="Helical" evidence="2">
    <location>
        <begin position="385"/>
        <end position="406"/>
    </location>
</feature>
<dbReference type="InterPro" id="IPR020846">
    <property type="entry name" value="MFS_dom"/>
</dbReference>
<comment type="subcellular location">
    <subcellularLocation>
        <location evidence="1">Membrane</location>
        <topology evidence="1">Multi-pass membrane protein</topology>
    </subcellularLocation>
</comment>
<dbReference type="Proteomes" id="UP001194468">
    <property type="component" value="Unassembled WGS sequence"/>
</dbReference>
<dbReference type="PROSITE" id="PS50850">
    <property type="entry name" value="MFS"/>
    <property type="match status" value="1"/>
</dbReference>
<reference evidence="4" key="1">
    <citation type="submission" date="2019-10" db="EMBL/GenBank/DDBJ databases">
        <authorList>
            <consortium name="DOE Joint Genome Institute"/>
            <person name="Kuo A."/>
            <person name="Miyauchi S."/>
            <person name="Kiss E."/>
            <person name="Drula E."/>
            <person name="Kohler A."/>
            <person name="Sanchez-Garcia M."/>
            <person name="Andreopoulos B."/>
            <person name="Barry K.W."/>
            <person name="Bonito G."/>
            <person name="Buee M."/>
            <person name="Carver A."/>
            <person name="Chen C."/>
            <person name="Cichocki N."/>
            <person name="Clum A."/>
            <person name="Culley D."/>
            <person name="Crous P.W."/>
            <person name="Fauchery L."/>
            <person name="Girlanda M."/>
            <person name="Hayes R."/>
            <person name="Keri Z."/>
            <person name="LaButti K."/>
            <person name="Lipzen A."/>
            <person name="Lombard V."/>
            <person name="Magnuson J."/>
            <person name="Maillard F."/>
            <person name="Morin E."/>
            <person name="Murat C."/>
            <person name="Nolan M."/>
            <person name="Ohm R."/>
            <person name="Pangilinan J."/>
            <person name="Pereira M."/>
            <person name="Perotto S."/>
            <person name="Peter M."/>
            <person name="Riley R."/>
            <person name="Sitrit Y."/>
            <person name="Stielow B."/>
            <person name="Szollosi G."/>
            <person name="Zifcakova L."/>
            <person name="Stursova M."/>
            <person name="Spatafora J.W."/>
            <person name="Tedersoo L."/>
            <person name="Vaario L.-M."/>
            <person name="Yamada A."/>
            <person name="Yan M."/>
            <person name="Wang P."/>
            <person name="Xu J."/>
            <person name="Bruns T."/>
            <person name="Baldrian P."/>
            <person name="Vilgalys R."/>
            <person name="Henrissat B."/>
            <person name="Grigoriev I.V."/>
            <person name="Hibbett D."/>
            <person name="Nagy L.G."/>
            <person name="Martin F.M."/>
        </authorList>
    </citation>
    <scope>NUCLEOTIDE SEQUENCE</scope>
    <source>
        <strain evidence="4">BED1</strain>
    </source>
</reference>
<dbReference type="EMBL" id="WHUW01000011">
    <property type="protein sequence ID" value="KAF8441085.1"/>
    <property type="molecule type" value="Genomic_DNA"/>
</dbReference>
<protein>
    <submittedName>
        <fullName evidence="4">Major facilitator superfamily domain-containing protein</fullName>
    </submittedName>
</protein>
<feature type="transmembrane region" description="Helical" evidence="2">
    <location>
        <begin position="412"/>
        <end position="430"/>
    </location>
</feature>
<feature type="domain" description="Major facilitator superfamily (MFS) profile" evidence="3">
    <location>
        <begin position="53"/>
        <end position="437"/>
    </location>
</feature>
<dbReference type="CDD" id="cd17324">
    <property type="entry name" value="MFS_NepI_like"/>
    <property type="match status" value="1"/>
</dbReference>
<name>A0AAD4BW00_BOLED</name>
<dbReference type="PANTHER" id="PTHR42910:SF1">
    <property type="entry name" value="MAJOR FACILITATOR SUPERFAMILY (MFS) PROFILE DOMAIN-CONTAINING PROTEIN"/>
    <property type="match status" value="1"/>
</dbReference>
<feature type="transmembrane region" description="Helical" evidence="2">
    <location>
        <begin position="287"/>
        <end position="308"/>
    </location>
</feature>
<organism evidence="4 5">
    <name type="scientific">Boletus edulis BED1</name>
    <dbReference type="NCBI Taxonomy" id="1328754"/>
    <lineage>
        <taxon>Eukaryota</taxon>
        <taxon>Fungi</taxon>
        <taxon>Dikarya</taxon>
        <taxon>Basidiomycota</taxon>
        <taxon>Agaricomycotina</taxon>
        <taxon>Agaricomycetes</taxon>
        <taxon>Agaricomycetidae</taxon>
        <taxon>Boletales</taxon>
        <taxon>Boletineae</taxon>
        <taxon>Boletaceae</taxon>
        <taxon>Boletoideae</taxon>
        <taxon>Boletus</taxon>
    </lineage>
</organism>
<dbReference type="Pfam" id="PF07690">
    <property type="entry name" value="MFS_1"/>
    <property type="match status" value="1"/>
</dbReference>
<accession>A0AAD4BW00</accession>
<feature type="transmembrane region" description="Helical" evidence="2">
    <location>
        <begin position="49"/>
        <end position="72"/>
    </location>
</feature>
<evidence type="ECO:0000313" key="4">
    <source>
        <dbReference type="EMBL" id="KAF8441085.1"/>
    </source>
</evidence>
<keyword evidence="2" id="KW-0812">Transmembrane</keyword>
<dbReference type="GO" id="GO:0022857">
    <property type="term" value="F:transmembrane transporter activity"/>
    <property type="evidence" value="ECO:0007669"/>
    <property type="project" value="InterPro"/>
</dbReference>
<evidence type="ECO:0000313" key="5">
    <source>
        <dbReference type="Proteomes" id="UP001194468"/>
    </source>
</evidence>
<evidence type="ECO:0000256" key="1">
    <source>
        <dbReference type="ARBA" id="ARBA00004141"/>
    </source>
</evidence>
<gene>
    <name evidence="4" type="ORF">L210DRAFT_3479553</name>
</gene>
<evidence type="ECO:0000259" key="3">
    <source>
        <dbReference type="PROSITE" id="PS50850"/>
    </source>
</evidence>
<feature type="transmembrane region" description="Helical" evidence="2">
    <location>
        <begin position="92"/>
        <end position="109"/>
    </location>
</feature>